<name>A0ABX7X544_9GAMM</name>
<organism evidence="1 2">
    <name type="scientific">Candidatus Thiothrix anitrata</name>
    <dbReference type="NCBI Taxonomy" id="2823902"/>
    <lineage>
        <taxon>Bacteria</taxon>
        <taxon>Pseudomonadati</taxon>
        <taxon>Pseudomonadota</taxon>
        <taxon>Gammaproteobacteria</taxon>
        <taxon>Thiotrichales</taxon>
        <taxon>Thiotrichaceae</taxon>
        <taxon>Thiothrix</taxon>
    </lineage>
</organism>
<evidence type="ECO:0000313" key="1">
    <source>
        <dbReference type="EMBL" id="QTR50716.1"/>
    </source>
</evidence>
<evidence type="ECO:0008006" key="3">
    <source>
        <dbReference type="Google" id="ProtNLM"/>
    </source>
</evidence>
<accession>A0ABX7X544</accession>
<sequence>MSIEIKSGTLSDFFTSAKETARQIDRGETITPKHTVWMDTHDLMQLLKPERTALVKYLRQEKRVAFAELLTAMNRTPVSLNNDLNILAKYNLVKIFKETNPGHGMRKMVESGFGNETLEFRVCL</sequence>
<proteinExistence type="predicted"/>
<protein>
    <recommendedName>
        <fullName evidence="3">Transcriptional regulator</fullName>
    </recommendedName>
</protein>
<dbReference type="EMBL" id="CP072800">
    <property type="protein sequence ID" value="QTR50716.1"/>
    <property type="molecule type" value="Genomic_DNA"/>
</dbReference>
<keyword evidence="2" id="KW-1185">Reference proteome</keyword>
<gene>
    <name evidence="1" type="ORF">J8380_03870</name>
</gene>
<dbReference type="RefSeq" id="WP_210228493.1">
    <property type="nucleotide sequence ID" value="NZ_CP072800.1"/>
</dbReference>
<reference evidence="1 2" key="1">
    <citation type="submission" date="2021-04" db="EMBL/GenBank/DDBJ databases">
        <title>Genomics, taxonomy and metabolism of representatives of sulfur bacteria of the genus Thiothrix: Thiothrix fructosivorans QT, Thiothrix unzii A1T and three new species, Thiothrix subterranea sp. nov., Thiothrix litoralis sp. nov. and 'Candidatus Thiothrix anitrata' sp. nov.</title>
        <authorList>
            <person name="Ravin N.V."/>
            <person name="Smolyakov D."/>
            <person name="Rudenko T.S."/>
            <person name="Mardanov A.V."/>
            <person name="Beletsky A.V."/>
            <person name="Markov N.D."/>
            <person name="Fomenkov A.I."/>
            <person name="Roberts R.J."/>
            <person name="Karnachuk O.V."/>
            <person name="Novikov A."/>
            <person name="Grabovich M.Y."/>
        </authorList>
    </citation>
    <scope>NUCLEOTIDE SEQUENCE [LARGE SCALE GENOMIC DNA]</scope>
    <source>
        <strain evidence="1 2">A52</strain>
    </source>
</reference>
<dbReference type="Proteomes" id="UP000672027">
    <property type="component" value="Chromosome"/>
</dbReference>
<evidence type="ECO:0000313" key="2">
    <source>
        <dbReference type="Proteomes" id="UP000672027"/>
    </source>
</evidence>